<dbReference type="GO" id="GO:0045505">
    <property type="term" value="F:dynein intermediate chain binding"/>
    <property type="evidence" value="ECO:0007669"/>
    <property type="project" value="InterPro"/>
</dbReference>
<sequence>MKPVFGVMKPLFGACIFIQKTQKAGPRQIIQIGEKSIDYNSDFRLYLCSRNSQMEVDETVKAAVAKICFSVTQTGLASQILGLAITIEKPDLETRSSELMREAEQMKIKLDGIEQSLLNRNVREFGNIDGRDLKALASSEGSLLDNASLLDSLNKSKENAETIAASLAEADKLQKQLIKEKEVYQPLAQTASTLYFAVSELHKHNPVYNFSVNTIITLYKRTFNKVTGSADALKRIEELRNVLRRDVYEYVSRALFRKDRLMFSMHFIYRTQPALFAQNVCLLFMSNEKTKPLCIRSVSERRRRLLSNPSDTKWQQRPRVGKFVDDFLCQKLIASLAVRF</sequence>
<dbReference type="Proteomes" id="UP000271098">
    <property type="component" value="Unassembled WGS sequence"/>
</dbReference>
<dbReference type="Gene3D" id="6.10.140.1060">
    <property type="match status" value="1"/>
</dbReference>
<dbReference type="Gene3D" id="3.40.50.300">
    <property type="entry name" value="P-loop containing nucleotide triphosphate hydrolases"/>
    <property type="match status" value="1"/>
</dbReference>
<protein>
    <submittedName>
        <fullName evidence="4">AAA_9 domain-containing protein</fullName>
    </submittedName>
</protein>
<dbReference type="Pfam" id="PF12781">
    <property type="entry name" value="AAA_9"/>
    <property type="match status" value="1"/>
</dbReference>
<dbReference type="EMBL" id="UYRT01079649">
    <property type="protein sequence ID" value="VDN21127.1"/>
    <property type="molecule type" value="Genomic_DNA"/>
</dbReference>
<evidence type="ECO:0000313" key="4">
    <source>
        <dbReference type="WBParaSite" id="GPUH_0001284701-mRNA-1"/>
    </source>
</evidence>
<keyword evidence="3" id="KW-1185">Reference proteome</keyword>
<dbReference type="AlphaFoldDB" id="A0A183DVU2"/>
<dbReference type="GO" id="GO:0097729">
    <property type="term" value="C:9+2 motile cilium"/>
    <property type="evidence" value="ECO:0007669"/>
    <property type="project" value="TreeGrafter"/>
</dbReference>
<reference evidence="2 3" key="2">
    <citation type="submission" date="2018-11" db="EMBL/GenBank/DDBJ databases">
        <authorList>
            <consortium name="Pathogen Informatics"/>
        </authorList>
    </citation>
    <scope>NUCLEOTIDE SEQUENCE [LARGE SCALE GENOMIC DNA]</scope>
</reference>
<feature type="domain" description="Dynein heavy chain ATP-binding dynein motor region" evidence="1">
    <location>
        <begin position="19"/>
        <end position="163"/>
    </location>
</feature>
<dbReference type="InterPro" id="IPR027417">
    <property type="entry name" value="P-loop_NTPase"/>
</dbReference>
<evidence type="ECO:0000313" key="3">
    <source>
        <dbReference type="Proteomes" id="UP000271098"/>
    </source>
</evidence>
<dbReference type="Gene3D" id="1.10.8.1220">
    <property type="match status" value="1"/>
</dbReference>
<name>A0A183DVU2_9BILA</name>
<dbReference type="GO" id="GO:0051959">
    <property type="term" value="F:dynein light intermediate chain binding"/>
    <property type="evidence" value="ECO:0007669"/>
    <property type="project" value="InterPro"/>
</dbReference>
<organism evidence="4">
    <name type="scientific">Gongylonema pulchrum</name>
    <dbReference type="NCBI Taxonomy" id="637853"/>
    <lineage>
        <taxon>Eukaryota</taxon>
        <taxon>Metazoa</taxon>
        <taxon>Ecdysozoa</taxon>
        <taxon>Nematoda</taxon>
        <taxon>Chromadorea</taxon>
        <taxon>Rhabditida</taxon>
        <taxon>Spirurina</taxon>
        <taxon>Spiruromorpha</taxon>
        <taxon>Spiruroidea</taxon>
        <taxon>Gongylonematidae</taxon>
        <taxon>Gongylonema</taxon>
    </lineage>
</organism>
<evidence type="ECO:0000313" key="2">
    <source>
        <dbReference type="EMBL" id="VDN21127.1"/>
    </source>
</evidence>
<dbReference type="GO" id="GO:0008569">
    <property type="term" value="F:minus-end-directed microtubule motor activity"/>
    <property type="evidence" value="ECO:0007669"/>
    <property type="project" value="TreeGrafter"/>
</dbReference>
<dbReference type="PANTHER" id="PTHR10676:SF352">
    <property type="entry name" value="CYTOPLASMIC DYNEIN 2 HEAVY CHAIN 1"/>
    <property type="match status" value="1"/>
</dbReference>
<evidence type="ECO:0000259" key="1">
    <source>
        <dbReference type="Pfam" id="PF12781"/>
    </source>
</evidence>
<dbReference type="PANTHER" id="PTHR10676">
    <property type="entry name" value="DYNEIN HEAVY CHAIN FAMILY PROTEIN"/>
    <property type="match status" value="1"/>
</dbReference>
<dbReference type="GO" id="GO:0035721">
    <property type="term" value="P:intraciliary retrograde transport"/>
    <property type="evidence" value="ECO:0007669"/>
    <property type="project" value="TreeGrafter"/>
</dbReference>
<dbReference type="InterPro" id="IPR026983">
    <property type="entry name" value="DHC"/>
</dbReference>
<accession>A0A183DVU2</accession>
<dbReference type="GO" id="GO:0060271">
    <property type="term" value="P:cilium assembly"/>
    <property type="evidence" value="ECO:0007669"/>
    <property type="project" value="TreeGrafter"/>
</dbReference>
<dbReference type="WBParaSite" id="GPUH_0001284701-mRNA-1">
    <property type="protein sequence ID" value="GPUH_0001284701-mRNA-1"/>
    <property type="gene ID" value="GPUH_0001284701"/>
</dbReference>
<gene>
    <name evidence="2" type="ORF">GPUH_LOCUS12833</name>
</gene>
<dbReference type="GO" id="GO:0005930">
    <property type="term" value="C:axoneme"/>
    <property type="evidence" value="ECO:0007669"/>
    <property type="project" value="TreeGrafter"/>
</dbReference>
<dbReference type="GO" id="GO:0005868">
    <property type="term" value="C:cytoplasmic dynein complex"/>
    <property type="evidence" value="ECO:0007669"/>
    <property type="project" value="TreeGrafter"/>
</dbReference>
<dbReference type="GO" id="GO:0060294">
    <property type="term" value="P:cilium movement involved in cell motility"/>
    <property type="evidence" value="ECO:0007669"/>
    <property type="project" value="TreeGrafter"/>
</dbReference>
<proteinExistence type="predicted"/>
<dbReference type="InterPro" id="IPR035706">
    <property type="entry name" value="AAA_9"/>
</dbReference>
<reference evidence="4" key="1">
    <citation type="submission" date="2016-06" db="UniProtKB">
        <authorList>
            <consortium name="WormBaseParasite"/>
        </authorList>
    </citation>
    <scope>IDENTIFICATION</scope>
</reference>
<dbReference type="OrthoDB" id="5593012at2759"/>